<dbReference type="NCBIfam" id="TIGR00785">
    <property type="entry name" value="dass"/>
    <property type="match status" value="1"/>
</dbReference>
<reference evidence="8 9" key="1">
    <citation type="submission" date="2019-12" db="EMBL/GenBank/DDBJ databases">
        <authorList>
            <person name="Scholz U."/>
            <person name="Mascher M."/>
            <person name="Fiebig A."/>
        </authorList>
    </citation>
    <scope>NUCLEOTIDE SEQUENCE</scope>
</reference>
<feature type="transmembrane region" description="Helical" evidence="7">
    <location>
        <begin position="362"/>
        <end position="386"/>
    </location>
</feature>
<dbReference type="Proteomes" id="UP001189122">
    <property type="component" value="Unassembled WGS sequence"/>
</dbReference>
<keyword evidence="4" id="KW-1001">Plastid inner membrane</keyword>
<evidence type="ECO:0000256" key="6">
    <source>
        <dbReference type="ARBA" id="ARBA00023136"/>
    </source>
</evidence>
<dbReference type="GO" id="GO:0009706">
    <property type="term" value="C:chloroplast inner membrane"/>
    <property type="evidence" value="ECO:0007669"/>
    <property type="project" value="UniProtKB-SubCell"/>
</dbReference>
<sequence length="500" mass="53184">MASRRRLQDPPLRIEAPEIPFCHSEILVPLIPRPFPSDPGFLRCVGGCAAGASAGGGAKLIPLALSVAIGLAVRFLVPKPVEITSQAWQLLAIFLSTIAGLVLNPLPVGAWAFLGLTTAVLSKTLSFASAFGAFTNEVIWLIVISFFFARGFVKTGLGDRVATYFVKWLGKSTLGLSYGLTISEALIAPAMPSTTARAGGVFLPIIKSLSLSAGSKPGDSSSKKLGSYLVQSQFQSAGNSSALYLTAAAQNLLCLKLAEEVGVKISSPWVLWFKAASLPAIICLLATPYVLYKIFPPETKDTPDAPAIASKRLEQMGPVTKTNGESIGVSSVVAAMLGLSVLLLLGVLDWDDCLNEKSAWDTLSWFAVLVGMAGQLTNLGIVSWMSGCVAKLLQSFSLSWPAAFGVLQASYFFIHYLSILCFPRHASGIWVPGILAALALAYNTNLFGALSHYSSGQAAVYYGAGYVELPDVFRLGFTWPLSTPSWGVVGAVWWKFLGLY</sequence>
<name>A0A7I8J4Q9_SPIIN</name>
<feature type="transmembrane region" description="Helical" evidence="7">
    <location>
        <begin position="473"/>
        <end position="494"/>
    </location>
</feature>
<comment type="subcellular location">
    <subcellularLocation>
        <location evidence="1">Plastid</location>
        <location evidence="1">Chloroplast inner membrane</location>
        <topology evidence="1">Multi-pass membrane protein</topology>
    </subcellularLocation>
</comment>
<feature type="transmembrane region" description="Helical" evidence="7">
    <location>
        <begin position="327"/>
        <end position="350"/>
    </location>
</feature>
<evidence type="ECO:0000256" key="2">
    <source>
        <dbReference type="ARBA" id="ARBA00007349"/>
    </source>
</evidence>
<evidence type="ECO:0000256" key="1">
    <source>
        <dbReference type="ARBA" id="ARBA00004478"/>
    </source>
</evidence>
<dbReference type="PANTHER" id="PTHR42826">
    <property type="entry name" value="DICARBOXYLATE TRANSPORTER 2.1, CHLOROPLASTIC"/>
    <property type="match status" value="1"/>
</dbReference>
<feature type="transmembrane region" description="Helical" evidence="7">
    <location>
        <begin position="126"/>
        <end position="149"/>
    </location>
</feature>
<protein>
    <submittedName>
        <fullName evidence="8">Uncharacterized protein</fullName>
    </submittedName>
</protein>
<feature type="transmembrane region" description="Helical" evidence="7">
    <location>
        <begin position="429"/>
        <end position="453"/>
    </location>
</feature>
<dbReference type="InterPro" id="IPR001898">
    <property type="entry name" value="SLC13A/DASS"/>
</dbReference>
<evidence type="ECO:0000313" key="9">
    <source>
        <dbReference type="Proteomes" id="UP001189122"/>
    </source>
</evidence>
<feature type="transmembrane region" description="Helical" evidence="7">
    <location>
        <begin position="60"/>
        <end position="77"/>
    </location>
</feature>
<proteinExistence type="inferred from homology"/>
<dbReference type="EMBL" id="CACRZD030000008">
    <property type="protein sequence ID" value="CAA6664370.1"/>
    <property type="molecule type" value="Genomic_DNA"/>
</dbReference>
<evidence type="ECO:0000256" key="7">
    <source>
        <dbReference type="SAM" id="Phobius"/>
    </source>
</evidence>
<feature type="transmembrane region" description="Helical" evidence="7">
    <location>
        <begin position="89"/>
        <end position="114"/>
    </location>
</feature>
<gene>
    <name evidence="8" type="ORF">SI7747_08010759</name>
</gene>
<evidence type="ECO:0000256" key="5">
    <source>
        <dbReference type="ARBA" id="ARBA00022989"/>
    </source>
</evidence>
<evidence type="ECO:0000256" key="4">
    <source>
        <dbReference type="ARBA" id="ARBA00022780"/>
    </source>
</evidence>
<dbReference type="GO" id="GO:0015140">
    <property type="term" value="F:malate transmembrane transporter activity"/>
    <property type="evidence" value="ECO:0007669"/>
    <property type="project" value="UniProtKB-ARBA"/>
</dbReference>
<dbReference type="EMBL" id="LR743595">
    <property type="protein sequence ID" value="CAA2624953.1"/>
    <property type="molecule type" value="Genomic_DNA"/>
</dbReference>
<evidence type="ECO:0000313" key="8">
    <source>
        <dbReference type="EMBL" id="CAA2624953.1"/>
    </source>
</evidence>
<organism evidence="8">
    <name type="scientific">Spirodela intermedia</name>
    <name type="common">Intermediate duckweed</name>
    <dbReference type="NCBI Taxonomy" id="51605"/>
    <lineage>
        <taxon>Eukaryota</taxon>
        <taxon>Viridiplantae</taxon>
        <taxon>Streptophyta</taxon>
        <taxon>Embryophyta</taxon>
        <taxon>Tracheophyta</taxon>
        <taxon>Spermatophyta</taxon>
        <taxon>Magnoliopsida</taxon>
        <taxon>Liliopsida</taxon>
        <taxon>Araceae</taxon>
        <taxon>Lemnoideae</taxon>
        <taxon>Spirodela</taxon>
    </lineage>
</organism>
<dbReference type="AlphaFoldDB" id="A0A7I8J4Q9"/>
<keyword evidence="6 7" id="KW-0472">Membrane</keyword>
<keyword evidence="3 7" id="KW-0812">Transmembrane</keyword>
<dbReference type="InterPro" id="IPR030676">
    <property type="entry name" value="CitT-rel"/>
</dbReference>
<comment type="similarity">
    <text evidence="2">Belongs to the SLC13A/DASS transporter (TC 2.A.47) family. DIT1 subfamily.</text>
</comment>
<evidence type="ECO:0000256" key="3">
    <source>
        <dbReference type="ARBA" id="ARBA00022692"/>
    </source>
</evidence>
<keyword evidence="5 7" id="KW-1133">Transmembrane helix</keyword>
<feature type="transmembrane region" description="Helical" evidence="7">
    <location>
        <begin position="398"/>
        <end position="417"/>
    </location>
</feature>
<dbReference type="Pfam" id="PF00939">
    <property type="entry name" value="Na_sulph_symp"/>
    <property type="match status" value="1"/>
</dbReference>
<accession>A0A7I8J4Q9</accession>
<keyword evidence="9" id="KW-1185">Reference proteome</keyword>
<keyword evidence="4" id="KW-0934">Plastid</keyword>